<feature type="compositionally biased region" description="Polar residues" evidence="1">
    <location>
        <begin position="45"/>
        <end position="57"/>
    </location>
</feature>
<dbReference type="AlphaFoldDB" id="A0A9Q0NS62"/>
<evidence type="ECO:0000313" key="3">
    <source>
        <dbReference type="Proteomes" id="UP001151529"/>
    </source>
</evidence>
<comment type="caution">
    <text evidence="2">The sequence shown here is derived from an EMBL/GenBank/DDBJ whole genome shotgun (WGS) entry which is preliminary data.</text>
</comment>
<dbReference type="PANTHER" id="PTHR36775:SF1">
    <property type="entry name" value="LYR MOTIF PROTEIN"/>
    <property type="match status" value="1"/>
</dbReference>
<feature type="region of interest" description="Disordered" evidence="1">
    <location>
        <begin position="1"/>
        <end position="24"/>
    </location>
</feature>
<evidence type="ECO:0000256" key="1">
    <source>
        <dbReference type="SAM" id="MobiDB-lite"/>
    </source>
</evidence>
<feature type="region of interest" description="Disordered" evidence="1">
    <location>
        <begin position="119"/>
        <end position="138"/>
    </location>
</feature>
<sequence length="307" mass="33999">MPQTNPSKNQEDQSKSMVMSHNSRHSIDSCTLQLHSWRPFLDSDPPTNSKPCASSRTLPKRPCLSDRATSFSSNIDSIDISKLSLLQDDSSSSNIKPIPAAPAITNNPYNRGTLRLIQRKRRRRGSRSVSGRSSDRSGTWRCCSVGAAHGTCSDFPVAVGTDSSGELFVNGDANWASDVSEAKNSIKEREEKENLLGVGCAFGNLDSESGYGSEPGYRGDAEFGYGDEVEEEEEDARLLFWGHHFQGTPSFLPSCLNYVLLTVFKPLFAPPDADSKMEMVGENTFDPKTHHRCRRKKHDYRMVGSLR</sequence>
<protein>
    <submittedName>
        <fullName evidence="2">LYR MOTIF PROTEIN</fullName>
    </submittedName>
</protein>
<reference evidence="2" key="2">
    <citation type="journal article" date="2023" name="Int. J. Mol. Sci.">
        <title>De Novo Assembly and Annotation of 11 Diverse Shrub Willow (Salix) Genomes Reveals Novel Gene Organization in Sex-Linked Regions.</title>
        <authorList>
            <person name="Hyden B."/>
            <person name="Feng K."/>
            <person name="Yates T.B."/>
            <person name="Jawdy S."/>
            <person name="Cereghino C."/>
            <person name="Smart L.B."/>
            <person name="Muchero W."/>
        </authorList>
    </citation>
    <scope>NUCLEOTIDE SEQUENCE [LARGE SCALE GENOMIC DNA]</scope>
    <source>
        <tissue evidence="2">Shoot tip</tissue>
    </source>
</reference>
<feature type="region of interest" description="Disordered" evidence="1">
    <location>
        <begin position="40"/>
        <end position="66"/>
    </location>
</feature>
<evidence type="ECO:0000313" key="2">
    <source>
        <dbReference type="EMBL" id="KAJ6674936.1"/>
    </source>
</evidence>
<keyword evidence="3" id="KW-1185">Reference proteome</keyword>
<gene>
    <name evidence="2" type="ORF">OIU85_011136</name>
</gene>
<name>A0A9Q0NS62_SALVM</name>
<accession>A0A9Q0NS62</accession>
<dbReference type="PANTHER" id="PTHR36775">
    <property type="entry name" value="LYR MOTIF PROTEIN"/>
    <property type="match status" value="1"/>
</dbReference>
<organism evidence="2 3">
    <name type="scientific">Salix viminalis</name>
    <name type="common">Common osier</name>
    <name type="synonym">Basket willow</name>
    <dbReference type="NCBI Taxonomy" id="40686"/>
    <lineage>
        <taxon>Eukaryota</taxon>
        <taxon>Viridiplantae</taxon>
        <taxon>Streptophyta</taxon>
        <taxon>Embryophyta</taxon>
        <taxon>Tracheophyta</taxon>
        <taxon>Spermatophyta</taxon>
        <taxon>Magnoliopsida</taxon>
        <taxon>eudicotyledons</taxon>
        <taxon>Gunneridae</taxon>
        <taxon>Pentapetalae</taxon>
        <taxon>rosids</taxon>
        <taxon>fabids</taxon>
        <taxon>Malpighiales</taxon>
        <taxon>Salicaceae</taxon>
        <taxon>Saliceae</taxon>
        <taxon>Salix</taxon>
    </lineage>
</organism>
<feature type="compositionally biased region" description="Low complexity" evidence="1">
    <location>
        <begin position="89"/>
        <end position="108"/>
    </location>
</feature>
<proteinExistence type="predicted"/>
<reference evidence="2" key="1">
    <citation type="submission" date="2022-11" db="EMBL/GenBank/DDBJ databases">
        <authorList>
            <person name="Hyden B.L."/>
            <person name="Feng K."/>
            <person name="Yates T."/>
            <person name="Jawdy S."/>
            <person name="Smart L.B."/>
            <person name="Muchero W."/>
        </authorList>
    </citation>
    <scope>NUCLEOTIDE SEQUENCE</scope>
    <source>
        <tissue evidence="2">Shoot tip</tissue>
    </source>
</reference>
<dbReference type="EMBL" id="JAPFFL010000016">
    <property type="protein sequence ID" value="KAJ6674936.1"/>
    <property type="molecule type" value="Genomic_DNA"/>
</dbReference>
<dbReference type="Proteomes" id="UP001151529">
    <property type="component" value="Chromosome 14"/>
</dbReference>
<feature type="region of interest" description="Disordered" evidence="1">
    <location>
        <begin position="89"/>
        <end position="112"/>
    </location>
</feature>
<dbReference type="OrthoDB" id="1913313at2759"/>